<dbReference type="EMBL" id="KI286034">
    <property type="protein sequence ID" value="ESA11398.1"/>
    <property type="molecule type" value="Genomic_DNA"/>
</dbReference>
<dbReference type="AlphaFoldDB" id="U9TYI4"/>
<evidence type="ECO:0000313" key="1">
    <source>
        <dbReference type="EMBL" id="ESA11398.1"/>
    </source>
</evidence>
<proteinExistence type="predicted"/>
<gene>
    <name evidence="1" type="ORF">GLOINDRAFT_96842</name>
</gene>
<sequence length="118" mass="13080">MVFINAPHEPSSRASSSKLASQLFVIDLVPFIPLNIDTLQDNFTPALIDSVITPQSINPSSPYLCSAPDNHYIFYLYGTRLMNKDLFYLTDPPQSHCELYAALSVLELLPTGASAEFQ</sequence>
<name>U9TYI4_RHIID</name>
<accession>U9TYI4</accession>
<organism evidence="1">
    <name type="scientific">Rhizophagus irregularis (strain DAOM 181602 / DAOM 197198 / MUCL 43194)</name>
    <name type="common">Arbuscular mycorrhizal fungus</name>
    <name type="synonym">Glomus intraradices</name>
    <dbReference type="NCBI Taxonomy" id="747089"/>
    <lineage>
        <taxon>Eukaryota</taxon>
        <taxon>Fungi</taxon>
        <taxon>Fungi incertae sedis</taxon>
        <taxon>Mucoromycota</taxon>
        <taxon>Glomeromycotina</taxon>
        <taxon>Glomeromycetes</taxon>
        <taxon>Glomerales</taxon>
        <taxon>Glomeraceae</taxon>
        <taxon>Rhizophagus</taxon>
    </lineage>
</organism>
<dbReference type="HOGENOM" id="CLU_2074372_0_0_1"/>
<reference evidence="1" key="1">
    <citation type="submission" date="2013-07" db="EMBL/GenBank/DDBJ databases">
        <title>The genome of an arbuscular mycorrhizal fungus provides insights into the evolution of the oldest plant symbiosis.</title>
        <authorList>
            <consortium name="DOE Joint Genome Institute"/>
            <person name="Tisserant E."/>
            <person name="Malbreil M."/>
            <person name="Kuo A."/>
            <person name="Kohler A."/>
            <person name="Symeonidi A."/>
            <person name="Balestrini R."/>
            <person name="Charron P."/>
            <person name="Duensing N."/>
            <person name="Frei-dit-Frey N."/>
            <person name="Gianinazzi-Pearson V."/>
            <person name="Gilbert B."/>
            <person name="Handa Y."/>
            <person name="Hijri M."/>
            <person name="Kaul R."/>
            <person name="Kawaguchi M."/>
            <person name="Krajinski F."/>
            <person name="Lammers P."/>
            <person name="Lapierre D."/>
            <person name="Masclaux F.G."/>
            <person name="Murat C."/>
            <person name="Morin E."/>
            <person name="Ndikumana S."/>
            <person name="Pagni M."/>
            <person name="Petitpierre D."/>
            <person name="Requena N."/>
            <person name="Rosikiewicz P."/>
            <person name="Riley R."/>
            <person name="Saito K."/>
            <person name="San Clemente H."/>
            <person name="Shapiro H."/>
            <person name="van Tuinen D."/>
            <person name="Becard G."/>
            <person name="Bonfante P."/>
            <person name="Paszkowski U."/>
            <person name="Shachar-Hill Y."/>
            <person name="Young J.P."/>
            <person name="Sanders I.R."/>
            <person name="Henrissat B."/>
            <person name="Rensing S.A."/>
            <person name="Grigoriev I.V."/>
            <person name="Corradi N."/>
            <person name="Roux C."/>
            <person name="Martin F."/>
        </authorList>
    </citation>
    <scope>NUCLEOTIDE SEQUENCE</scope>
    <source>
        <strain evidence="1">DAOM 197198</strain>
    </source>
</reference>
<protein>
    <submittedName>
        <fullName evidence="1">Uncharacterized protein</fullName>
    </submittedName>
</protein>